<dbReference type="InterPro" id="IPR045864">
    <property type="entry name" value="aa-tRNA-synth_II/BPL/LPL"/>
</dbReference>
<evidence type="ECO:0000256" key="7">
    <source>
        <dbReference type="ARBA" id="ARBA00023146"/>
    </source>
</evidence>
<keyword evidence="5 9" id="KW-0067">ATP-binding</keyword>
<dbReference type="CDD" id="cd00773">
    <property type="entry name" value="HisRS-like_core"/>
    <property type="match status" value="1"/>
</dbReference>
<dbReference type="AlphaFoldDB" id="A0A5Q2RMP3"/>
<dbReference type="GO" id="GO:0006427">
    <property type="term" value="P:histidyl-tRNA aminoacylation"/>
    <property type="evidence" value="ECO:0007669"/>
    <property type="project" value="UniProtKB-UniRule"/>
</dbReference>
<evidence type="ECO:0000259" key="11">
    <source>
        <dbReference type="PROSITE" id="PS50862"/>
    </source>
</evidence>
<evidence type="ECO:0000256" key="9">
    <source>
        <dbReference type="HAMAP-Rule" id="MF_00127"/>
    </source>
</evidence>
<protein>
    <recommendedName>
        <fullName evidence="9">Histidine--tRNA ligase</fullName>
        <ecNumber evidence="9">6.1.1.21</ecNumber>
    </recommendedName>
    <alternativeName>
        <fullName evidence="9">Histidyl-tRNA synthetase</fullName>
        <shortName evidence="9">HisRS</shortName>
    </alternativeName>
</protein>
<comment type="catalytic activity">
    <reaction evidence="8 9">
        <text>tRNA(His) + L-histidine + ATP = L-histidyl-tRNA(His) + AMP + diphosphate + H(+)</text>
        <dbReference type="Rhea" id="RHEA:17313"/>
        <dbReference type="Rhea" id="RHEA-COMP:9665"/>
        <dbReference type="Rhea" id="RHEA-COMP:9689"/>
        <dbReference type="ChEBI" id="CHEBI:15378"/>
        <dbReference type="ChEBI" id="CHEBI:30616"/>
        <dbReference type="ChEBI" id="CHEBI:33019"/>
        <dbReference type="ChEBI" id="CHEBI:57595"/>
        <dbReference type="ChEBI" id="CHEBI:78442"/>
        <dbReference type="ChEBI" id="CHEBI:78527"/>
        <dbReference type="ChEBI" id="CHEBI:456215"/>
        <dbReference type="EC" id="6.1.1.21"/>
    </reaction>
</comment>
<evidence type="ECO:0000256" key="6">
    <source>
        <dbReference type="ARBA" id="ARBA00022917"/>
    </source>
</evidence>
<evidence type="ECO:0000256" key="4">
    <source>
        <dbReference type="ARBA" id="ARBA00022741"/>
    </source>
</evidence>
<reference evidence="12 13" key="1">
    <citation type="submission" date="2019-11" db="EMBL/GenBank/DDBJ databases">
        <authorList>
            <person name="He Y."/>
        </authorList>
    </citation>
    <scope>NUCLEOTIDE SEQUENCE [LARGE SCALE GENOMIC DNA]</scope>
    <source>
        <strain evidence="12 13">SCSIO 58843</strain>
    </source>
</reference>
<dbReference type="GO" id="GO:0005524">
    <property type="term" value="F:ATP binding"/>
    <property type="evidence" value="ECO:0007669"/>
    <property type="project" value="UniProtKB-UniRule"/>
</dbReference>
<comment type="similarity">
    <text evidence="1 9">Belongs to the class-II aminoacyl-tRNA synthetase family.</text>
</comment>
<evidence type="ECO:0000256" key="8">
    <source>
        <dbReference type="ARBA" id="ARBA00047639"/>
    </source>
</evidence>
<evidence type="ECO:0000313" key="13">
    <source>
        <dbReference type="Proteomes" id="UP000334019"/>
    </source>
</evidence>
<keyword evidence="7 9" id="KW-0030">Aminoacyl-tRNA synthetase</keyword>
<dbReference type="Pfam" id="PF13393">
    <property type="entry name" value="tRNA-synt_His"/>
    <property type="match status" value="1"/>
</dbReference>
<dbReference type="Pfam" id="PF03129">
    <property type="entry name" value="HGTP_anticodon"/>
    <property type="match status" value="1"/>
</dbReference>
<evidence type="ECO:0000256" key="5">
    <source>
        <dbReference type="ARBA" id="ARBA00022840"/>
    </source>
</evidence>
<dbReference type="RefSeq" id="WP_153759268.1">
    <property type="nucleotide sequence ID" value="NZ_CP045851.1"/>
</dbReference>
<keyword evidence="4 9" id="KW-0547">Nucleotide-binding</keyword>
<dbReference type="KEGG" id="atq:GH723_08640"/>
<dbReference type="GO" id="GO:0004821">
    <property type="term" value="F:histidine-tRNA ligase activity"/>
    <property type="evidence" value="ECO:0007669"/>
    <property type="project" value="UniProtKB-UniRule"/>
</dbReference>
<dbReference type="GO" id="GO:0005737">
    <property type="term" value="C:cytoplasm"/>
    <property type="evidence" value="ECO:0007669"/>
    <property type="project" value="UniProtKB-SubCell"/>
</dbReference>
<dbReference type="InterPro" id="IPR041715">
    <property type="entry name" value="HisRS-like_core"/>
</dbReference>
<dbReference type="EC" id="6.1.1.21" evidence="9"/>
<dbReference type="PANTHER" id="PTHR43707">
    <property type="entry name" value="HISTIDYL-TRNA SYNTHETASE"/>
    <property type="match status" value="1"/>
</dbReference>
<dbReference type="HAMAP" id="MF_00127">
    <property type="entry name" value="His_tRNA_synth"/>
    <property type="match status" value="1"/>
</dbReference>
<dbReference type="Gene3D" id="3.40.50.800">
    <property type="entry name" value="Anticodon-binding domain"/>
    <property type="match status" value="1"/>
</dbReference>
<proteinExistence type="inferred from homology"/>
<dbReference type="InterPro" id="IPR033656">
    <property type="entry name" value="HisRS_anticodon"/>
</dbReference>
<feature type="binding site" evidence="10">
    <location>
        <position position="130"/>
    </location>
    <ligand>
        <name>L-histidine</name>
        <dbReference type="ChEBI" id="CHEBI:57595"/>
    </ligand>
</feature>
<name>A0A5Q2RMP3_9ACTN</name>
<dbReference type="Proteomes" id="UP000334019">
    <property type="component" value="Chromosome"/>
</dbReference>
<feature type="binding site" evidence="10">
    <location>
        <position position="126"/>
    </location>
    <ligand>
        <name>L-histidine</name>
        <dbReference type="ChEBI" id="CHEBI:57595"/>
    </ligand>
</feature>
<dbReference type="PIRSF" id="PIRSF001549">
    <property type="entry name" value="His-tRNA_synth"/>
    <property type="match status" value="1"/>
</dbReference>
<dbReference type="Gene3D" id="3.30.930.10">
    <property type="entry name" value="Bira Bifunctional Protein, Domain 2"/>
    <property type="match status" value="1"/>
</dbReference>
<feature type="binding site" evidence="10">
    <location>
        <position position="257"/>
    </location>
    <ligand>
        <name>L-histidine</name>
        <dbReference type="ChEBI" id="CHEBI:57595"/>
    </ligand>
</feature>
<dbReference type="EMBL" id="CP045851">
    <property type="protein sequence ID" value="QGG95160.1"/>
    <property type="molecule type" value="Genomic_DNA"/>
</dbReference>
<evidence type="ECO:0000256" key="3">
    <source>
        <dbReference type="ARBA" id="ARBA00022598"/>
    </source>
</evidence>
<comment type="subcellular location">
    <subcellularLocation>
        <location evidence="9">Cytoplasm</location>
    </subcellularLocation>
</comment>
<dbReference type="SUPFAM" id="SSF52954">
    <property type="entry name" value="Class II aaRS ABD-related"/>
    <property type="match status" value="1"/>
</dbReference>
<dbReference type="SUPFAM" id="SSF55681">
    <property type="entry name" value="Class II aaRS and biotin synthetases"/>
    <property type="match status" value="1"/>
</dbReference>
<evidence type="ECO:0000313" key="12">
    <source>
        <dbReference type="EMBL" id="QGG95160.1"/>
    </source>
</evidence>
<gene>
    <name evidence="9" type="primary">hisS</name>
    <name evidence="12" type="ORF">GH723_08640</name>
</gene>
<dbReference type="CDD" id="cd00859">
    <property type="entry name" value="HisRS_anticodon"/>
    <property type="match status" value="1"/>
</dbReference>
<dbReference type="InterPro" id="IPR006195">
    <property type="entry name" value="aa-tRNA-synth_II"/>
</dbReference>
<comment type="subunit">
    <text evidence="9">Homodimer.</text>
</comment>
<evidence type="ECO:0000256" key="10">
    <source>
        <dbReference type="PIRSR" id="PIRSR001549-1"/>
    </source>
</evidence>
<feature type="binding site" evidence="10">
    <location>
        <position position="112"/>
    </location>
    <ligand>
        <name>L-histidine</name>
        <dbReference type="ChEBI" id="CHEBI:57595"/>
    </ligand>
</feature>
<feature type="domain" description="Aminoacyl-transfer RNA synthetases class-II family profile" evidence="11">
    <location>
        <begin position="36"/>
        <end position="328"/>
    </location>
</feature>
<dbReference type="InterPro" id="IPR015807">
    <property type="entry name" value="His-tRNA-ligase"/>
</dbReference>
<feature type="binding site" evidence="10">
    <location>
        <begin position="83"/>
        <end position="85"/>
    </location>
    <ligand>
        <name>L-histidine</name>
        <dbReference type="ChEBI" id="CHEBI:57595"/>
    </ligand>
</feature>
<dbReference type="NCBIfam" id="TIGR00442">
    <property type="entry name" value="hisS"/>
    <property type="match status" value="1"/>
</dbReference>
<evidence type="ECO:0000256" key="2">
    <source>
        <dbReference type="ARBA" id="ARBA00022490"/>
    </source>
</evidence>
<evidence type="ECO:0000256" key="1">
    <source>
        <dbReference type="ARBA" id="ARBA00008226"/>
    </source>
</evidence>
<keyword evidence="6 9" id="KW-0648">Protein biosynthesis</keyword>
<keyword evidence="2 9" id="KW-0963">Cytoplasm</keyword>
<organism evidence="12 13">
    <name type="scientific">Actinomarinicola tropica</name>
    <dbReference type="NCBI Taxonomy" id="2789776"/>
    <lineage>
        <taxon>Bacteria</taxon>
        <taxon>Bacillati</taxon>
        <taxon>Actinomycetota</taxon>
        <taxon>Acidimicrobiia</taxon>
        <taxon>Acidimicrobiales</taxon>
        <taxon>Iamiaceae</taxon>
        <taxon>Actinomarinicola</taxon>
    </lineage>
</organism>
<dbReference type="PROSITE" id="PS50862">
    <property type="entry name" value="AA_TRNA_LIGASE_II"/>
    <property type="match status" value="1"/>
</dbReference>
<dbReference type="PANTHER" id="PTHR43707:SF1">
    <property type="entry name" value="HISTIDINE--TRNA LIGASE, MITOCHONDRIAL-RELATED"/>
    <property type="match status" value="1"/>
</dbReference>
<keyword evidence="13" id="KW-1185">Reference proteome</keyword>
<accession>A0A5Q2RMP3</accession>
<feature type="binding site" evidence="10">
    <location>
        <begin position="261"/>
        <end position="262"/>
    </location>
    <ligand>
        <name>L-histidine</name>
        <dbReference type="ChEBI" id="CHEBI:57595"/>
    </ligand>
</feature>
<sequence length="419" mass="45493">MADPSFTAPIGTRDVLPPESDRWAALVATFADHVGRAGYGLVVGPMFEDLAVFQRVGEATDIVTKEMYDFEDKGGRRIALRPEGTASIVRAYVQHRPVGTPWKAWYAAPNFRYERPQAGRYRQHHQLGIEALGSDDPDLDVEVIALQADLYARLGLRQVDLLVNSMGSPADRAAYAAALGRWLEERRDALDPADRPTIATNPMRVLDSKREATRRVTDDAPTILSSLSADTIARFERVREGLDALGIAHRVEPRLVRGLDYYTHTTFEFQATALASAQNAIGGGGRYDGLAEALGGPATPGIGFGSGIERILLACDAEGVFPGPDGAPGTFVVDVVDGTHARDLVADLRRAGLRADRAYGGRSMKAQMKAADRSGAAWAVIVGADEAEADEVTVRDLRGSREQERVPRDAVIDHLRKRL</sequence>
<dbReference type="InterPro" id="IPR004516">
    <property type="entry name" value="HisRS/HisZ"/>
</dbReference>
<dbReference type="InterPro" id="IPR036621">
    <property type="entry name" value="Anticodon-bd_dom_sf"/>
</dbReference>
<dbReference type="InterPro" id="IPR004154">
    <property type="entry name" value="Anticodon-bd"/>
</dbReference>
<keyword evidence="3 9" id="KW-0436">Ligase</keyword>